<evidence type="ECO:0000256" key="4">
    <source>
        <dbReference type="ARBA" id="ARBA00022692"/>
    </source>
</evidence>
<feature type="transmembrane region" description="Helical" evidence="7">
    <location>
        <begin position="268"/>
        <end position="293"/>
    </location>
</feature>
<dbReference type="GO" id="GO:0022857">
    <property type="term" value="F:transmembrane transporter activity"/>
    <property type="evidence" value="ECO:0007669"/>
    <property type="project" value="TreeGrafter"/>
</dbReference>
<comment type="subcellular location">
    <subcellularLocation>
        <location evidence="1">Cell inner membrane</location>
        <topology evidence="1">Multi-pass membrane protein</topology>
    </subcellularLocation>
</comment>
<dbReference type="EMBL" id="MWQY01000007">
    <property type="protein sequence ID" value="ORC35985.1"/>
    <property type="molecule type" value="Genomic_DNA"/>
</dbReference>
<dbReference type="STRING" id="1963862.B4O97_07915"/>
<dbReference type="Proteomes" id="UP000192343">
    <property type="component" value="Unassembled WGS sequence"/>
</dbReference>
<feature type="transmembrane region" description="Helical" evidence="7">
    <location>
        <begin position="135"/>
        <end position="162"/>
    </location>
</feature>
<dbReference type="NCBIfam" id="TIGR00786">
    <property type="entry name" value="dctM"/>
    <property type="match status" value="1"/>
</dbReference>
<keyword evidence="3" id="KW-0997">Cell inner membrane</keyword>
<evidence type="ECO:0000256" key="3">
    <source>
        <dbReference type="ARBA" id="ARBA00022519"/>
    </source>
</evidence>
<evidence type="ECO:0000256" key="1">
    <source>
        <dbReference type="ARBA" id="ARBA00004429"/>
    </source>
</evidence>
<keyword evidence="4 7" id="KW-0812">Transmembrane</keyword>
<reference evidence="9 10" key="1">
    <citation type="submission" date="2017-03" db="EMBL/GenBank/DDBJ databases">
        <title>Draft Genome sequence of Marispirochaeta sp. strain JC444.</title>
        <authorList>
            <person name="Shivani Y."/>
            <person name="Subhash Y."/>
            <person name="Sasikala C."/>
            <person name="Ramana C."/>
        </authorList>
    </citation>
    <scope>NUCLEOTIDE SEQUENCE [LARGE SCALE GENOMIC DNA]</scope>
    <source>
        <strain evidence="9 10">JC444</strain>
    </source>
</reference>
<evidence type="ECO:0000256" key="5">
    <source>
        <dbReference type="ARBA" id="ARBA00022989"/>
    </source>
</evidence>
<proteinExistence type="predicted"/>
<dbReference type="PIRSF" id="PIRSF006066">
    <property type="entry name" value="HI0050"/>
    <property type="match status" value="1"/>
</dbReference>
<dbReference type="PANTHER" id="PTHR33362:SF3">
    <property type="entry name" value="SIALIC ACID TRAP TRANSPORTER PERMEASE PROTEIN SIAT"/>
    <property type="match status" value="1"/>
</dbReference>
<evidence type="ECO:0000256" key="7">
    <source>
        <dbReference type="SAM" id="Phobius"/>
    </source>
</evidence>
<dbReference type="GO" id="GO:0005886">
    <property type="term" value="C:plasma membrane"/>
    <property type="evidence" value="ECO:0007669"/>
    <property type="project" value="UniProtKB-SubCell"/>
</dbReference>
<feature type="domain" description="TRAP C4-dicarboxylate transport system permease DctM subunit" evidence="8">
    <location>
        <begin position="7"/>
        <end position="416"/>
    </location>
</feature>
<comment type="caution">
    <text evidence="9">The sequence shown here is derived from an EMBL/GenBank/DDBJ whole genome shotgun (WGS) entry which is preliminary data.</text>
</comment>
<feature type="transmembrane region" description="Helical" evidence="7">
    <location>
        <begin position="213"/>
        <end position="234"/>
    </location>
</feature>
<evidence type="ECO:0000313" key="10">
    <source>
        <dbReference type="Proteomes" id="UP000192343"/>
    </source>
</evidence>
<keyword evidence="5 7" id="KW-1133">Transmembrane helix</keyword>
<name>A0A1Y1S0H4_9SPIO</name>
<dbReference type="InterPro" id="IPR004681">
    <property type="entry name" value="TRAP_DctM"/>
</dbReference>
<feature type="transmembrane region" description="Helical" evidence="7">
    <location>
        <begin position="78"/>
        <end position="97"/>
    </location>
</feature>
<feature type="transmembrane region" description="Helical" evidence="7">
    <location>
        <begin position="313"/>
        <end position="343"/>
    </location>
</feature>
<dbReference type="OrthoDB" id="370245at2"/>
<sequence>MMEILLLGSFLVLTFLGVPVAFSLALSAAIVLVGFLDLPLVLIPQQMYGGIDSFSFMAVPFFMLAGAFMSAGGVTKRLVNFASALVGWLTGGLAQVVAVAGMFFAAISGSSAATTAAIGSTMVDEMEKKGYDREWATGVVASGGTVGIVIPPSITLVVYGVIAGTSIGDLFVGGFAPGILMGISMCLISFFLAKKKGLQPEGKFSPKQVIVSFKDSFFALMTPVIIIGGIYGGIFTPTEAAAVAAVYGIVVGMFIYKELKLKDFPGILFDAVISTTLIMFIVGAAKMFGWLLTNMEIPHRLGHFIVSVTESPVIFLMAMNVLLLVIGTLVNASAAVIILTPIFLPVALQLGIDPLFFGVLMVVNLAIGCITPPVGLDLFVASAITKVPLERVMRAVFPYLAGLLVCLIILTMVPDIITFLPDLLTSL</sequence>
<feature type="transmembrane region" description="Helical" evidence="7">
    <location>
        <begin position="174"/>
        <end position="193"/>
    </location>
</feature>
<protein>
    <submittedName>
        <fullName evidence="9">C4-dicarboxylate ABC transporter permease</fullName>
    </submittedName>
</protein>
<dbReference type="Pfam" id="PF06808">
    <property type="entry name" value="DctM"/>
    <property type="match status" value="1"/>
</dbReference>
<dbReference type="InterPro" id="IPR010656">
    <property type="entry name" value="DctM"/>
</dbReference>
<gene>
    <name evidence="9" type="ORF">B4O97_07915</name>
</gene>
<feature type="transmembrane region" description="Helical" evidence="7">
    <location>
        <begin position="396"/>
        <end position="420"/>
    </location>
</feature>
<accession>A0A1Y1S0H4</accession>
<dbReference type="AlphaFoldDB" id="A0A1Y1S0H4"/>
<keyword evidence="2" id="KW-1003">Cell membrane</keyword>
<feature type="transmembrane region" description="Helical" evidence="7">
    <location>
        <begin position="240"/>
        <end position="256"/>
    </location>
</feature>
<keyword evidence="6 7" id="KW-0472">Membrane</keyword>
<organism evidence="9 10">
    <name type="scientific">Marispirochaeta aestuarii</name>
    <dbReference type="NCBI Taxonomy" id="1963862"/>
    <lineage>
        <taxon>Bacteria</taxon>
        <taxon>Pseudomonadati</taxon>
        <taxon>Spirochaetota</taxon>
        <taxon>Spirochaetia</taxon>
        <taxon>Spirochaetales</taxon>
        <taxon>Spirochaetaceae</taxon>
        <taxon>Marispirochaeta</taxon>
    </lineage>
</organism>
<evidence type="ECO:0000259" key="8">
    <source>
        <dbReference type="Pfam" id="PF06808"/>
    </source>
</evidence>
<feature type="transmembrane region" description="Helical" evidence="7">
    <location>
        <begin position="355"/>
        <end position="376"/>
    </location>
</feature>
<evidence type="ECO:0000256" key="6">
    <source>
        <dbReference type="ARBA" id="ARBA00023136"/>
    </source>
</evidence>
<dbReference type="PANTHER" id="PTHR33362">
    <property type="entry name" value="SIALIC ACID TRAP TRANSPORTER PERMEASE PROTEIN SIAT-RELATED"/>
    <property type="match status" value="1"/>
</dbReference>
<evidence type="ECO:0000256" key="2">
    <source>
        <dbReference type="ARBA" id="ARBA00022475"/>
    </source>
</evidence>
<keyword evidence="10" id="KW-1185">Reference proteome</keyword>
<feature type="transmembrane region" description="Helical" evidence="7">
    <location>
        <begin position="51"/>
        <end position="71"/>
    </location>
</feature>
<evidence type="ECO:0000313" key="9">
    <source>
        <dbReference type="EMBL" id="ORC35985.1"/>
    </source>
</evidence>